<dbReference type="Proteomes" id="UP000285864">
    <property type="component" value="Unassembled WGS sequence"/>
</dbReference>
<comment type="caution">
    <text evidence="6">The sequence shown here is derived from an EMBL/GenBank/DDBJ whole genome shotgun (WGS) entry which is preliminary data.</text>
</comment>
<feature type="modified residue" description="3-oxoalanine (Ser)" evidence="3">
    <location>
        <position position="74"/>
    </location>
</feature>
<dbReference type="PROSITE" id="PS00149">
    <property type="entry name" value="SULFATASE_2"/>
    <property type="match status" value="1"/>
</dbReference>
<keyword evidence="2" id="KW-0378">Hydrolase</keyword>
<evidence type="ECO:0000313" key="6">
    <source>
        <dbReference type="EMBL" id="RGR91978.1"/>
    </source>
</evidence>
<comment type="similarity">
    <text evidence="1">Belongs to the sulfatase family.</text>
</comment>
<dbReference type="RefSeq" id="WP_118485208.1">
    <property type="nucleotide sequence ID" value="NZ_CAUELD010000170.1"/>
</dbReference>
<protein>
    <submittedName>
        <fullName evidence="6">Arylsulfatase</fullName>
    </submittedName>
</protein>
<feature type="signal peptide" evidence="4">
    <location>
        <begin position="1"/>
        <end position="19"/>
    </location>
</feature>
<dbReference type="Pfam" id="PF00884">
    <property type="entry name" value="Sulfatase"/>
    <property type="match status" value="1"/>
</dbReference>
<dbReference type="CDD" id="cd16143">
    <property type="entry name" value="ARS_like"/>
    <property type="match status" value="1"/>
</dbReference>
<evidence type="ECO:0000259" key="5">
    <source>
        <dbReference type="Pfam" id="PF00884"/>
    </source>
</evidence>
<organism evidence="6 7">
    <name type="scientific">Phocaeicola coprocola</name>
    <dbReference type="NCBI Taxonomy" id="310298"/>
    <lineage>
        <taxon>Bacteria</taxon>
        <taxon>Pseudomonadati</taxon>
        <taxon>Bacteroidota</taxon>
        <taxon>Bacteroidia</taxon>
        <taxon>Bacteroidales</taxon>
        <taxon>Bacteroidaceae</taxon>
        <taxon>Phocaeicola</taxon>
    </lineage>
</organism>
<dbReference type="InterPro" id="IPR024607">
    <property type="entry name" value="Sulfatase_CS"/>
</dbReference>
<dbReference type="PANTHER" id="PTHR43751">
    <property type="entry name" value="SULFATASE"/>
    <property type="match status" value="1"/>
</dbReference>
<sequence length="518" mass="56593">MKKLFLPIGALALYSSAVAQQQSDRPNVLLIYADDIGYGDLSCNGTSAVRTPNVEKLASEGIRFTNAHCAAATSTPSRYAMLTGEYAWRRKGTGIAAGNAAMIITPERYTMADMFKEAGYQTGVVGKWHLGLGNETGKQDWNGVVKPNPADIGFDYSYIMAATADRTPCIFMENGRGVGLDPDDPVYVSYTENFPGEPTGKDNPELLRMHPSHGHDQSIVNGISRIGYMKGGKSALWRDEDIADSITTHAIRFIENSKKTGEPFFLYLATNDIHVPRVPHERFAGKSGLGPRGDALLSFDWTVGQVMETLKKLNLDDNTIVILSSDNGAVIDDGYKDQAVELLGNHKATGVYRGGKYSSYEGGTRVPCVIRWKGKIPAGVSDNLVSQIDWFASFASMCGVNLPEGSAPDSENHLDSWLKADVKGRSWAVEQNLHNNLSITDGVWKYIPAANGPAVNKQTNTELGNNPKADQLYNLLSDPGEHSNVAEENKELVQKMRDELIRIVESGLHIQPGYFISK</sequence>
<evidence type="ECO:0000256" key="2">
    <source>
        <dbReference type="ARBA" id="ARBA00022801"/>
    </source>
</evidence>
<dbReference type="InterPro" id="IPR052701">
    <property type="entry name" value="GAG_Ulvan_Degrading_Sulfatases"/>
</dbReference>
<dbReference type="GO" id="GO:0016787">
    <property type="term" value="F:hydrolase activity"/>
    <property type="evidence" value="ECO:0007669"/>
    <property type="project" value="UniProtKB-KW"/>
</dbReference>
<feature type="domain" description="Sulfatase N-terminal" evidence="5">
    <location>
        <begin position="26"/>
        <end position="399"/>
    </location>
</feature>
<dbReference type="InterPro" id="IPR000917">
    <property type="entry name" value="Sulfatase_N"/>
</dbReference>
<gene>
    <name evidence="6" type="ORF">DWY20_13300</name>
</gene>
<name>A0A412GAX8_9BACT</name>
<dbReference type="InterPro" id="IPR017850">
    <property type="entry name" value="Alkaline_phosphatase_core_sf"/>
</dbReference>
<evidence type="ECO:0000256" key="1">
    <source>
        <dbReference type="ARBA" id="ARBA00008779"/>
    </source>
</evidence>
<evidence type="ECO:0000313" key="7">
    <source>
        <dbReference type="Proteomes" id="UP000285864"/>
    </source>
</evidence>
<dbReference type="PANTHER" id="PTHR43751:SF6">
    <property type="entry name" value="N-ACETYLGALACTOSAMINE-6-O-SULFATASE"/>
    <property type="match status" value="1"/>
</dbReference>
<evidence type="ECO:0000256" key="3">
    <source>
        <dbReference type="PIRSR" id="PIRSR600917-52"/>
    </source>
</evidence>
<dbReference type="AlphaFoldDB" id="A0A412GAX8"/>
<evidence type="ECO:0000256" key="4">
    <source>
        <dbReference type="SAM" id="SignalP"/>
    </source>
</evidence>
<keyword evidence="7" id="KW-1185">Reference proteome</keyword>
<accession>A0A412GAX8</accession>
<feature type="chain" id="PRO_5019463548" evidence="4">
    <location>
        <begin position="20"/>
        <end position="518"/>
    </location>
</feature>
<reference evidence="6 7" key="1">
    <citation type="submission" date="2018-08" db="EMBL/GenBank/DDBJ databases">
        <title>A genome reference for cultivated species of the human gut microbiota.</title>
        <authorList>
            <person name="Zou Y."/>
            <person name="Xue W."/>
            <person name="Luo G."/>
        </authorList>
    </citation>
    <scope>NUCLEOTIDE SEQUENCE [LARGE SCALE GENOMIC DNA]</scope>
    <source>
        <strain evidence="6 7">AF24-2</strain>
    </source>
</reference>
<dbReference type="Gene3D" id="3.40.720.10">
    <property type="entry name" value="Alkaline Phosphatase, subunit A"/>
    <property type="match status" value="1"/>
</dbReference>
<comment type="PTM">
    <text evidence="3">The conversion to 3-oxoalanine (also known as C-formylglycine, FGly), of a serine or cysteine residue in prokaryotes and of a cysteine residue in eukaryotes, is critical for catalytic activity.</text>
</comment>
<keyword evidence="4" id="KW-0732">Signal</keyword>
<dbReference type="PROSITE" id="PS00523">
    <property type="entry name" value="SULFATASE_1"/>
    <property type="match status" value="1"/>
</dbReference>
<proteinExistence type="inferred from homology"/>
<dbReference type="EMBL" id="QRUU01000081">
    <property type="protein sequence ID" value="RGR91978.1"/>
    <property type="molecule type" value="Genomic_DNA"/>
</dbReference>
<dbReference type="SUPFAM" id="SSF53649">
    <property type="entry name" value="Alkaline phosphatase-like"/>
    <property type="match status" value="1"/>
</dbReference>
<dbReference type="Gene3D" id="3.30.1120.10">
    <property type="match status" value="1"/>
</dbReference>